<feature type="region of interest" description="Disordered" evidence="8">
    <location>
        <begin position="1087"/>
        <end position="1204"/>
    </location>
</feature>
<dbReference type="SUPFAM" id="SSF50923">
    <property type="entry name" value="Hemopexin-like domain"/>
    <property type="match status" value="1"/>
</dbReference>
<keyword evidence="11" id="KW-1185">Reference proteome</keyword>
<feature type="compositionally biased region" description="Basic residues" evidence="8">
    <location>
        <begin position="240"/>
        <end position="255"/>
    </location>
</feature>
<feature type="domain" description="SMB" evidence="10">
    <location>
        <begin position="65"/>
        <end position="107"/>
    </location>
</feature>
<feature type="compositionally biased region" description="Polar residues" evidence="8">
    <location>
        <begin position="723"/>
        <end position="738"/>
    </location>
</feature>
<feature type="compositionally biased region" description="Low complexity" evidence="8">
    <location>
        <begin position="518"/>
        <end position="532"/>
    </location>
</feature>
<feature type="compositionally biased region" description="Basic and acidic residues" evidence="8">
    <location>
        <begin position="353"/>
        <end position="383"/>
    </location>
</feature>
<organism evidence="11 12">
    <name type="scientific">Xenopus laevis</name>
    <name type="common">African clawed frog</name>
    <dbReference type="NCBI Taxonomy" id="8355"/>
    <lineage>
        <taxon>Eukaryota</taxon>
        <taxon>Metazoa</taxon>
        <taxon>Chordata</taxon>
        <taxon>Craniata</taxon>
        <taxon>Vertebrata</taxon>
        <taxon>Euteleostomi</taxon>
        <taxon>Amphibia</taxon>
        <taxon>Batrachia</taxon>
        <taxon>Anura</taxon>
        <taxon>Pipoidea</taxon>
        <taxon>Pipidae</taxon>
        <taxon>Xenopodinae</taxon>
        <taxon>Xenopus</taxon>
        <taxon>Xenopus</taxon>
    </lineage>
</organism>
<feature type="compositionally biased region" description="Low complexity" evidence="8">
    <location>
        <begin position="621"/>
        <end position="632"/>
    </location>
</feature>
<evidence type="ECO:0000313" key="11">
    <source>
        <dbReference type="Proteomes" id="UP000186698"/>
    </source>
</evidence>
<dbReference type="PROSITE" id="PS00024">
    <property type="entry name" value="HEMOPEXIN"/>
    <property type="match status" value="1"/>
</dbReference>
<keyword evidence="4" id="KW-0677">Repeat</keyword>
<dbReference type="SMART" id="SM00120">
    <property type="entry name" value="HX"/>
    <property type="match status" value="2"/>
</dbReference>
<keyword evidence="5" id="KW-1015">Disulfide bond</keyword>
<proteinExistence type="predicted"/>
<evidence type="ECO:0000256" key="6">
    <source>
        <dbReference type="ARBA" id="ARBA00023180"/>
    </source>
</evidence>
<feature type="compositionally biased region" description="Polar residues" evidence="8">
    <location>
        <begin position="886"/>
        <end position="907"/>
    </location>
</feature>
<dbReference type="CTD" id="108713558"/>
<dbReference type="PANTHER" id="PTHR22917:SF1">
    <property type="entry name" value="PROTEOGLYCAN 4"/>
    <property type="match status" value="1"/>
</dbReference>
<dbReference type="InterPro" id="IPR051298">
    <property type="entry name" value="Heme_transport/Cell_adhesion"/>
</dbReference>
<dbReference type="GeneID" id="108713558"/>
<feature type="compositionally biased region" description="Polar residues" evidence="8">
    <location>
        <begin position="926"/>
        <end position="939"/>
    </location>
</feature>
<feature type="compositionally biased region" description="Polar residues" evidence="8">
    <location>
        <begin position="822"/>
        <end position="848"/>
    </location>
</feature>
<feature type="compositionally biased region" description="Basic residues" evidence="8">
    <location>
        <begin position="384"/>
        <end position="398"/>
    </location>
</feature>
<evidence type="ECO:0000256" key="5">
    <source>
        <dbReference type="ARBA" id="ARBA00023157"/>
    </source>
</evidence>
<accession>A0A8J1N049</accession>
<gene>
    <name evidence="12" type="primary">prg4.L</name>
</gene>
<feature type="compositionally biased region" description="Basic and acidic residues" evidence="8">
    <location>
        <begin position="462"/>
        <end position="480"/>
    </location>
</feature>
<feature type="compositionally biased region" description="Polar residues" evidence="8">
    <location>
        <begin position="1276"/>
        <end position="1305"/>
    </location>
</feature>
<feature type="compositionally biased region" description="Polar residues" evidence="8">
    <location>
        <begin position="988"/>
        <end position="1003"/>
    </location>
</feature>
<comment type="subcellular location">
    <subcellularLocation>
        <location evidence="1">Secreted</location>
    </subcellularLocation>
</comment>
<feature type="compositionally biased region" description="Basic and acidic residues" evidence="8">
    <location>
        <begin position="331"/>
        <end position="345"/>
    </location>
</feature>
<feature type="region of interest" description="Disordered" evidence="8">
    <location>
        <begin position="1421"/>
        <end position="1451"/>
    </location>
</feature>
<dbReference type="Proteomes" id="UP000186698">
    <property type="component" value="Chromosome 4L"/>
</dbReference>
<feature type="compositionally biased region" description="Polar residues" evidence="8">
    <location>
        <begin position="794"/>
        <end position="807"/>
    </location>
</feature>
<dbReference type="PANTHER" id="PTHR22917">
    <property type="entry name" value="HEMOPEXIN DOMAIN-CONTAINING PROTEIN"/>
    <property type="match status" value="1"/>
</dbReference>
<feature type="domain" description="SMB" evidence="10">
    <location>
        <begin position="25"/>
        <end position="64"/>
    </location>
</feature>
<feature type="compositionally biased region" description="Polar residues" evidence="8">
    <location>
        <begin position="553"/>
        <end position="569"/>
    </location>
</feature>
<dbReference type="CDD" id="cd00094">
    <property type="entry name" value="HX"/>
    <property type="match status" value="1"/>
</dbReference>
<evidence type="ECO:0000259" key="10">
    <source>
        <dbReference type="PROSITE" id="PS50958"/>
    </source>
</evidence>
<name>A0A8J1N049_XENLA</name>
<feature type="compositionally biased region" description="Low complexity" evidence="8">
    <location>
        <begin position="441"/>
        <end position="451"/>
    </location>
</feature>
<protein>
    <submittedName>
        <fullName evidence="12">Proteoglycan 4-like isoform X7</fullName>
    </submittedName>
</protein>
<feature type="repeat" description="Hemopexin" evidence="7">
    <location>
        <begin position="1552"/>
        <end position="1599"/>
    </location>
</feature>
<feature type="compositionally biased region" description="Polar residues" evidence="8">
    <location>
        <begin position="1151"/>
        <end position="1172"/>
    </location>
</feature>
<dbReference type="SMART" id="SM00201">
    <property type="entry name" value="SO"/>
    <property type="match status" value="2"/>
</dbReference>
<dbReference type="InterPro" id="IPR000585">
    <property type="entry name" value="Hemopexin-like_dom"/>
</dbReference>
<dbReference type="Pfam" id="PF01033">
    <property type="entry name" value="Somatomedin_B"/>
    <property type="match status" value="2"/>
</dbReference>
<evidence type="ECO:0000256" key="4">
    <source>
        <dbReference type="ARBA" id="ARBA00022737"/>
    </source>
</evidence>
<feature type="compositionally biased region" description="Polar residues" evidence="8">
    <location>
        <begin position="1121"/>
        <end position="1135"/>
    </location>
</feature>
<feature type="compositionally biased region" description="Polar residues" evidence="8">
    <location>
        <begin position="1328"/>
        <end position="1338"/>
    </location>
</feature>
<dbReference type="InterPro" id="IPR001212">
    <property type="entry name" value="Somatomedin_B_dom"/>
</dbReference>
<feature type="compositionally biased region" description="Polar residues" evidence="8">
    <location>
        <begin position="689"/>
        <end position="715"/>
    </location>
</feature>
<dbReference type="GO" id="GO:0005615">
    <property type="term" value="C:extracellular space"/>
    <property type="evidence" value="ECO:0007669"/>
    <property type="project" value="TreeGrafter"/>
</dbReference>
<feature type="compositionally biased region" description="Low complexity" evidence="8">
    <location>
        <begin position="227"/>
        <end position="239"/>
    </location>
</feature>
<dbReference type="RefSeq" id="XP_041446635.1">
    <property type="nucleotide sequence ID" value="XM_041590701.1"/>
</dbReference>
<feature type="compositionally biased region" description="Polar residues" evidence="8">
    <location>
        <begin position="856"/>
        <end position="870"/>
    </location>
</feature>
<keyword evidence="2" id="KW-0964">Secreted</keyword>
<dbReference type="Gene3D" id="4.10.410.20">
    <property type="match status" value="2"/>
</dbReference>
<dbReference type="Pfam" id="PF00045">
    <property type="entry name" value="Hemopexin"/>
    <property type="match status" value="1"/>
</dbReference>
<feature type="region of interest" description="Disordered" evidence="8">
    <location>
        <begin position="107"/>
        <end position="648"/>
    </location>
</feature>
<feature type="compositionally biased region" description="Polar residues" evidence="8">
    <location>
        <begin position="1421"/>
        <end position="1437"/>
    </location>
</feature>
<evidence type="ECO:0000256" key="9">
    <source>
        <dbReference type="SAM" id="SignalP"/>
    </source>
</evidence>
<feature type="compositionally biased region" description="Polar residues" evidence="8">
    <location>
        <begin position="578"/>
        <end position="620"/>
    </location>
</feature>
<keyword evidence="3 9" id="KW-0732">Signal</keyword>
<feature type="compositionally biased region" description="Polar residues" evidence="8">
    <location>
        <begin position="311"/>
        <end position="320"/>
    </location>
</feature>
<feature type="compositionally biased region" description="Basic and acidic residues" evidence="8">
    <location>
        <begin position="1041"/>
        <end position="1053"/>
    </location>
</feature>
<dbReference type="PROSITE" id="PS00524">
    <property type="entry name" value="SMB_1"/>
    <property type="match status" value="2"/>
</dbReference>
<feature type="region of interest" description="Disordered" evidence="8">
    <location>
        <begin position="771"/>
        <end position="807"/>
    </location>
</feature>
<feature type="compositionally biased region" description="Polar residues" evidence="8">
    <location>
        <begin position="954"/>
        <end position="980"/>
    </location>
</feature>
<evidence type="ECO:0000256" key="7">
    <source>
        <dbReference type="PROSITE-ProRule" id="PRU01011"/>
    </source>
</evidence>
<feature type="compositionally biased region" description="Polar residues" evidence="8">
    <location>
        <begin position="633"/>
        <end position="648"/>
    </location>
</feature>
<dbReference type="InterPro" id="IPR036024">
    <property type="entry name" value="Somatomedin_B-like_dom_sf"/>
</dbReference>
<feature type="compositionally biased region" description="Polar residues" evidence="8">
    <location>
        <begin position="1253"/>
        <end position="1268"/>
    </location>
</feature>
<dbReference type="InterPro" id="IPR036375">
    <property type="entry name" value="Hemopexin-like_dom_sf"/>
</dbReference>
<feature type="compositionally biased region" description="Polar residues" evidence="8">
    <location>
        <begin position="1087"/>
        <end position="1113"/>
    </location>
</feature>
<feature type="compositionally biased region" description="Polar residues" evidence="8">
    <location>
        <begin position="1219"/>
        <end position="1245"/>
    </location>
</feature>
<feature type="compositionally biased region" description="Polar residues" evidence="8">
    <location>
        <begin position="1191"/>
        <end position="1204"/>
    </location>
</feature>
<feature type="signal peptide" evidence="9">
    <location>
        <begin position="1"/>
        <end position="23"/>
    </location>
</feature>
<feature type="compositionally biased region" description="Basic and acidic residues" evidence="8">
    <location>
        <begin position="116"/>
        <end position="150"/>
    </location>
</feature>
<dbReference type="InterPro" id="IPR018487">
    <property type="entry name" value="Hemopexin-like_repeat"/>
</dbReference>
<reference evidence="12" key="1">
    <citation type="submission" date="2025-08" db="UniProtKB">
        <authorList>
            <consortium name="RefSeq"/>
        </authorList>
    </citation>
    <scope>IDENTIFICATION</scope>
    <source>
        <strain evidence="12">J_2021</strain>
        <tissue evidence="12">Erythrocytes</tissue>
    </source>
</reference>
<feature type="compositionally biased region" description="Basic and acidic residues" evidence="8">
    <location>
        <begin position="908"/>
        <end position="920"/>
    </location>
</feature>
<feature type="compositionally biased region" description="Basic residues" evidence="8">
    <location>
        <begin position="413"/>
        <end position="429"/>
    </location>
</feature>
<feature type="region of interest" description="Disordered" evidence="8">
    <location>
        <begin position="954"/>
        <end position="1072"/>
    </location>
</feature>
<feature type="compositionally biased region" description="Polar residues" evidence="8">
    <location>
        <begin position="282"/>
        <end position="292"/>
    </location>
</feature>
<feature type="region of interest" description="Disordered" evidence="8">
    <location>
        <begin position="822"/>
        <end position="939"/>
    </location>
</feature>
<feature type="compositionally biased region" description="Polar residues" evidence="8">
    <location>
        <begin position="1019"/>
        <end position="1040"/>
    </location>
</feature>
<feature type="compositionally biased region" description="Basic and acidic residues" evidence="8">
    <location>
        <begin position="1173"/>
        <end position="1185"/>
    </location>
</feature>
<feature type="compositionally biased region" description="Basic and acidic residues" evidence="8">
    <location>
        <begin position="776"/>
        <end position="788"/>
    </location>
</feature>
<evidence type="ECO:0000313" key="12">
    <source>
        <dbReference type="RefSeq" id="XP_041446635.1"/>
    </source>
</evidence>
<dbReference type="PROSITE" id="PS50958">
    <property type="entry name" value="SMB_2"/>
    <property type="match status" value="2"/>
</dbReference>
<dbReference type="SUPFAM" id="SSF90188">
    <property type="entry name" value="Somatomedin B domain"/>
    <property type="match status" value="2"/>
</dbReference>
<feature type="compositionally biased region" description="Basic and acidic residues" evidence="8">
    <location>
        <begin position="492"/>
        <end position="507"/>
    </location>
</feature>
<feature type="region of interest" description="Disordered" evidence="8">
    <location>
        <begin position="1219"/>
        <end position="1363"/>
    </location>
</feature>
<evidence type="ECO:0000256" key="2">
    <source>
        <dbReference type="ARBA" id="ARBA00022525"/>
    </source>
</evidence>
<sequence>MERIYYITQVAVGLLICFSVVSAQGEGSCVGRCGEGYFRGHSCHCDYNCMSYMECCRDFKAVCTTENSCRGRCHEGFIRGQACDCDPNCLNYGKCCPDYDSICAKPIQRRSPAPRPPEERGNLPDKEQDTEKEQDKVPQDTDQRNGDLPRKVPKKPTKNKIGDKIDGSDQQPKEPDQDSTTPPPNVITPQPVKEKKQPPKKPKIPKKKPKKLVETEEDIEETEENETSSMFSTTRTKGTTIKRTRKDPKKKKPKDKKLNPKANATEPIKESFTPSLPPPPDNNENALMTPQTPRVGDDIEDPNGSKEDSTDNPPSSTTPKTAKKRSPPKTNKKEINKNQEKDELTKQSNKKKPSPEDIKGKEKTNPKGEKKDPSKGPDTSEKKQIKKPVSRGPRKRIIKNFLEDDTEEPSKIVNKKKPPPKDINRKKKVDSKEERQEIVESEFTNSSQSSSSRRRSKSTTRRMSENNKDVKNKNNKKIPDVKPLIPPKRKKDKDFLRTPEPTPRDEGSGDDGSGMVFLQTTPSTTSLPTSLPKETFYSTETPKPLSTDEHSLKTTPVMNIFTDLSSASTDKTKEPFKQTENPAQPTEDSTMNAVTTLQEQSTPDNKTNDNSHTTSSEGLQTSTSSMLNSSTSIGQTNEPSSSIVRNMYDTPNQTSTVEYSTLKLSEKKNVSSGHSTVFFTTQTIVSVPTSNAVESKENSTSPEGTYGYSSPTPGQKTEDLPTSKPQLTSSDVNISGNRTFADIKETTTTSSTTQPMESVSTTTQVNVASLQSTVKSSEKEDNTTKEVTTKPLLTEQQTNNPSVSSGHSTVFFTTQTIVSVPTSNAVESKENSSSTEGTHGYSSLTPGQKTEDLPTSKPQLTSSDNTSGNRTFVDIKKTTTTSSTTQPMKSVSTTTQENVASLQSTVKSSEKEDNTTKEVTTKPLLTEQQTNNPSISSGHSTVFFTTQTIVSVPTSNAVESKENSSSTEGTHGYSSPTPGQKTEDLPTSKPQLTSSDVNTSGNRTFVDIKETTTTSSTTQPIKSVSTTTQVNVASLQSTVKSSEKEDNTTKEVTTKPLLTEQQTNNPSVSSGHSTVFFTTQTIVSVPTSNAVESKENSSSTEGTHGYSSPTPGQKTEDLPTSKPQLTSSDNTSGNRTFVDIKETTTTSSTTQPMKSVSTTTQVNVASLQSTVKSSEKEDNTTKEGTTKPLLTEQQTNNPSVSSGHSTVFFTTQTIVSVPTSNAVESKENSSSTEGTHGYSSPTPGQKTEDLPTSKPQLTSSDVNTSGNRTFVDIKETTTTSSDTQPMKSVSTTTQVNVASLQSTVKSSEKQDNTTKGVTNKPLIREQQTKNPSVSSFPKSTVKYDVEKRPTVPKSDNRNTSSSRVISVEQMENKYNANPPHSLDHFSICEMLLDKENKLGISESDLQLIRKICMEIHSNFTSVSTPSSETKLPSQNPSDSPPKHFTTQSRVDQPNEKLLPNKTIIQIVEEISRKHLLFPSHKTNKSAAWILLLKKIRSPQDPQMNLCNGQPVNGMTTLQNGSMVVFRGHYFWTLNQGGAVRQARKISDVWGIPSPVDTVFTRCNCAGKTFFIKGPQYWRFTNDVMDKGYPKEISTGFGGLKGKVTAVLSVAGFKTRPESVYFFKGGGNVQKYTFRQEQSKRCTKKRQPTVQYPIYSHNIQTVKYRYPRDIQKQQRNIQRTVITIKQEPLGILHQEISVRSTWRGIPNSIVSAISLPNSHKPDGFDYFVFSKEKYYNINITSKVAVKPPPNSEQKISKDWYKCKE</sequence>
<feature type="chain" id="PRO_5035208347" evidence="9">
    <location>
        <begin position="24"/>
        <end position="1763"/>
    </location>
</feature>
<evidence type="ECO:0000256" key="1">
    <source>
        <dbReference type="ARBA" id="ARBA00004613"/>
    </source>
</evidence>
<keyword evidence="6" id="KW-0325">Glycoprotein</keyword>
<feature type="compositionally biased region" description="Basic residues" evidence="8">
    <location>
        <begin position="198"/>
        <end position="210"/>
    </location>
</feature>
<feature type="compositionally biased region" description="Polar residues" evidence="8">
    <location>
        <begin position="1059"/>
        <end position="1072"/>
    </location>
</feature>
<evidence type="ECO:0000256" key="3">
    <source>
        <dbReference type="ARBA" id="ARBA00022729"/>
    </source>
</evidence>
<dbReference type="Gene3D" id="2.110.10.10">
    <property type="entry name" value="Hemopexin-like domain"/>
    <property type="match status" value="1"/>
</dbReference>
<feature type="compositionally biased region" description="Basic and acidic residues" evidence="8">
    <location>
        <begin position="160"/>
        <end position="176"/>
    </location>
</feature>
<feature type="compositionally biased region" description="Acidic residues" evidence="8">
    <location>
        <begin position="215"/>
        <end position="226"/>
    </location>
</feature>
<dbReference type="InterPro" id="IPR018486">
    <property type="entry name" value="Hemopexin_CS"/>
</dbReference>
<feature type="region of interest" description="Disordered" evidence="8">
    <location>
        <begin position="689"/>
        <end position="742"/>
    </location>
</feature>
<dbReference type="PROSITE" id="PS51642">
    <property type="entry name" value="HEMOPEXIN_2"/>
    <property type="match status" value="1"/>
</dbReference>
<evidence type="ECO:0000256" key="8">
    <source>
        <dbReference type="SAM" id="MobiDB-lite"/>
    </source>
</evidence>